<dbReference type="AlphaFoldDB" id="A0A7V6DNR0"/>
<gene>
    <name evidence="1" type="ORF">ENV52_01230</name>
</gene>
<organism evidence="1">
    <name type="scientific">Desulfobacca acetoxidans</name>
    <dbReference type="NCBI Taxonomy" id="60893"/>
    <lineage>
        <taxon>Bacteria</taxon>
        <taxon>Pseudomonadati</taxon>
        <taxon>Thermodesulfobacteriota</taxon>
        <taxon>Desulfobaccia</taxon>
        <taxon>Desulfobaccales</taxon>
        <taxon>Desulfobaccaceae</taxon>
        <taxon>Desulfobacca</taxon>
    </lineage>
</organism>
<reference evidence="1" key="1">
    <citation type="journal article" date="2020" name="mSystems">
        <title>Genome- and Community-Level Interaction Insights into Carbon Utilization and Element Cycling Functions of Hydrothermarchaeota in Hydrothermal Sediment.</title>
        <authorList>
            <person name="Zhou Z."/>
            <person name="Liu Y."/>
            <person name="Xu W."/>
            <person name="Pan J."/>
            <person name="Luo Z.H."/>
            <person name="Li M."/>
        </authorList>
    </citation>
    <scope>NUCLEOTIDE SEQUENCE [LARGE SCALE GENOMIC DNA]</scope>
    <source>
        <strain evidence="1">SpSt-767</strain>
    </source>
</reference>
<sequence length="95" mass="10777">MTQYFVAGGVYLDFDGNEHFTLLAPHHEEPPFLMINGVRQYFGRLSQQAHLYRVEPDYTLSLVAPSSQALAWGIKAPERVTLDQEALKKLQAVMN</sequence>
<protein>
    <submittedName>
        <fullName evidence="1">Uncharacterized protein</fullName>
    </submittedName>
</protein>
<name>A0A7V6DNR0_9BACT</name>
<comment type="caution">
    <text evidence="1">The sequence shown here is derived from an EMBL/GenBank/DDBJ whole genome shotgun (WGS) entry which is preliminary data.</text>
</comment>
<proteinExistence type="predicted"/>
<evidence type="ECO:0000313" key="1">
    <source>
        <dbReference type="EMBL" id="HHS28311.1"/>
    </source>
</evidence>
<accession>A0A7V6DNR0</accession>
<dbReference type="EMBL" id="DTGR01000022">
    <property type="protein sequence ID" value="HHS28311.1"/>
    <property type="molecule type" value="Genomic_DNA"/>
</dbReference>